<protein>
    <submittedName>
        <fullName evidence="1">Uncharacterized protein</fullName>
    </submittedName>
</protein>
<organism evidence="1 2">
    <name type="scientific">Helicobacter heilmannii</name>
    <dbReference type="NCBI Taxonomy" id="35817"/>
    <lineage>
        <taxon>Bacteria</taxon>
        <taxon>Pseudomonadati</taxon>
        <taxon>Campylobacterota</taxon>
        <taxon>Epsilonproteobacteria</taxon>
        <taxon>Campylobacterales</taxon>
        <taxon>Helicobacteraceae</taxon>
        <taxon>Helicobacter</taxon>
    </lineage>
</organism>
<evidence type="ECO:0000313" key="1">
    <source>
        <dbReference type="EMBL" id="CRI33944.1"/>
    </source>
</evidence>
<name>A0A0K2Y8C7_HELHE</name>
<dbReference type="AlphaFoldDB" id="A0A0K2Y8C7"/>
<accession>A0A0K2Y8C7</accession>
<gene>
    <name evidence="1" type="ORF">HHE01_16300</name>
</gene>
<sequence length="46" mass="5656">MLIAYKQKLLQHKQNKHISKLLRLYGICYNHCIALHKRYYRLLKSI</sequence>
<keyword evidence="2" id="KW-1185">Reference proteome</keyword>
<reference evidence="2" key="1">
    <citation type="submission" date="2014-12" db="EMBL/GenBank/DDBJ databases">
        <authorList>
            <person name="Smet A."/>
        </authorList>
    </citation>
    <scope>NUCLEOTIDE SEQUENCE [LARGE SCALE GENOMIC DNA]</scope>
</reference>
<dbReference type="EMBL" id="CDMK01000001">
    <property type="protein sequence ID" value="CRI33944.1"/>
    <property type="molecule type" value="Genomic_DNA"/>
</dbReference>
<dbReference type="Proteomes" id="UP000046090">
    <property type="component" value="Unassembled WGS sequence"/>
</dbReference>
<evidence type="ECO:0000313" key="2">
    <source>
        <dbReference type="Proteomes" id="UP000046090"/>
    </source>
</evidence>
<proteinExistence type="predicted"/>